<dbReference type="KEGG" id="rtc:APU90_00885"/>
<dbReference type="PROSITE" id="PS51257">
    <property type="entry name" value="PROKAR_LIPOPROTEIN"/>
    <property type="match status" value="1"/>
</dbReference>
<feature type="domain" description="SGNH hydrolase-type esterase" evidence="2">
    <location>
        <begin position="64"/>
        <end position="222"/>
    </location>
</feature>
<feature type="region of interest" description="Disordered" evidence="1">
    <location>
        <begin position="29"/>
        <end position="53"/>
    </location>
</feature>
<dbReference type="InterPro" id="IPR036514">
    <property type="entry name" value="SGNH_hydro_sf"/>
</dbReference>
<evidence type="ECO:0000313" key="4">
    <source>
        <dbReference type="Proteomes" id="UP000237966"/>
    </source>
</evidence>
<dbReference type="InterPro" id="IPR013830">
    <property type="entry name" value="SGNH_hydro"/>
</dbReference>
<organism evidence="3 4">
    <name type="scientific">Rathayibacter toxicus</name>
    <dbReference type="NCBI Taxonomy" id="145458"/>
    <lineage>
        <taxon>Bacteria</taxon>
        <taxon>Bacillati</taxon>
        <taxon>Actinomycetota</taxon>
        <taxon>Actinomycetes</taxon>
        <taxon>Micrococcales</taxon>
        <taxon>Microbacteriaceae</taxon>
        <taxon>Rathayibacter</taxon>
    </lineage>
</organism>
<keyword evidence="3" id="KW-0378">Hydrolase</keyword>
<evidence type="ECO:0000259" key="2">
    <source>
        <dbReference type="Pfam" id="PF13472"/>
    </source>
</evidence>
<dbReference type="RefSeq" id="WP_051210052.1">
    <property type="nucleotide sequence ID" value="NZ_CP010848.1"/>
</dbReference>
<proteinExistence type="predicted"/>
<dbReference type="CDD" id="cd00229">
    <property type="entry name" value="SGNH_hydrolase"/>
    <property type="match status" value="1"/>
</dbReference>
<dbReference type="SUPFAM" id="SSF52266">
    <property type="entry name" value="SGNH hydrolase"/>
    <property type="match status" value="1"/>
</dbReference>
<dbReference type="AlphaFoldDB" id="A0A2S5Y6Y9"/>
<evidence type="ECO:0000256" key="1">
    <source>
        <dbReference type="SAM" id="MobiDB-lite"/>
    </source>
</evidence>
<dbReference type="OrthoDB" id="5072368at2"/>
<dbReference type="GeneID" id="93667241"/>
<gene>
    <name evidence="3" type="ORF">C5C51_05390</name>
</gene>
<reference evidence="3 4" key="1">
    <citation type="submission" date="2018-02" db="EMBL/GenBank/DDBJ databases">
        <title>Bacteriophage NCPPB3778 and a type I-E CRISPR drive the evolution of the US Biological Select Agent, Rathayibacter toxicus.</title>
        <authorList>
            <person name="Davis E.W.II."/>
            <person name="Tabima J.F."/>
            <person name="Weisberg A.J."/>
            <person name="Lopes L.D."/>
            <person name="Wiseman M.S."/>
            <person name="Wiseman M.S."/>
            <person name="Pupko T."/>
            <person name="Belcher M.S."/>
            <person name="Sechler A.J."/>
            <person name="Tancos M.A."/>
            <person name="Schroeder B.K."/>
            <person name="Murray T.D."/>
            <person name="Luster D.G."/>
            <person name="Schneider W.L."/>
            <person name="Rogers E."/>
            <person name="Andreote F.D."/>
            <person name="Grunwald N.J."/>
            <person name="Putnam M.L."/>
            <person name="Chang J.H."/>
        </authorList>
    </citation>
    <scope>NUCLEOTIDE SEQUENCE [LARGE SCALE GENOMIC DNA]</scope>
    <source>
        <strain evidence="3 4">FH99</strain>
    </source>
</reference>
<comment type="caution">
    <text evidence="3">The sequence shown here is derived from an EMBL/GenBank/DDBJ whole genome shotgun (WGS) entry which is preliminary data.</text>
</comment>
<dbReference type="Gene3D" id="3.40.50.1110">
    <property type="entry name" value="SGNH hydrolase"/>
    <property type="match status" value="1"/>
</dbReference>
<protein>
    <submittedName>
        <fullName evidence="3">SGNH/GDSL hydrolase family protein</fullName>
    </submittedName>
</protein>
<sequence length="253" mass="25721">MTRRLVTLTVLIGVVALMLSGCVPSPAALRKGPAAREQSPSTSTSPPSLVQRSALDPGSRVTIVGDSIVRGLGVGSQQAWPALVGDDLGWTVTNLGCDGGGFIETGDCDAAIGDRAQEIAATAPDAIVLIASSNDLSWPTETVNKAILPAVRAIAEAVPSAKLIALDSVWGPHSRPEDLDAYDATLAASVTASGGTALQYPDPLQVDGLLGEDGVHPTVAGQLALADAFVVASEKAGLADVVPRNQWATGAPF</sequence>
<feature type="compositionally biased region" description="Low complexity" evidence="1">
    <location>
        <begin position="39"/>
        <end position="48"/>
    </location>
</feature>
<dbReference type="Proteomes" id="UP000237966">
    <property type="component" value="Unassembled WGS sequence"/>
</dbReference>
<dbReference type="Pfam" id="PF13472">
    <property type="entry name" value="Lipase_GDSL_2"/>
    <property type="match status" value="1"/>
</dbReference>
<accession>A0A2S5Y6Y9</accession>
<dbReference type="EMBL" id="PSWU01000007">
    <property type="protein sequence ID" value="PPI15224.1"/>
    <property type="molecule type" value="Genomic_DNA"/>
</dbReference>
<evidence type="ECO:0000313" key="3">
    <source>
        <dbReference type="EMBL" id="PPI15224.1"/>
    </source>
</evidence>
<name>A0A2S5Y6Y9_9MICO</name>
<dbReference type="GO" id="GO:0016787">
    <property type="term" value="F:hydrolase activity"/>
    <property type="evidence" value="ECO:0007669"/>
    <property type="project" value="UniProtKB-KW"/>
</dbReference>